<dbReference type="Pfam" id="PF00171">
    <property type="entry name" value="Aldedh"/>
    <property type="match status" value="1"/>
</dbReference>
<dbReference type="EC" id="1.2.1.79" evidence="5"/>
<accession>A0A3P4AYY5</accession>
<name>A0A3P4AYY5_9BURK</name>
<comment type="similarity">
    <text evidence="1">Belongs to the aldehyde dehydrogenase family.</text>
</comment>
<dbReference type="EMBL" id="UWPJ01000006">
    <property type="protein sequence ID" value="VCU68576.1"/>
    <property type="molecule type" value="Genomic_DNA"/>
</dbReference>
<keyword evidence="2 5" id="KW-0560">Oxidoreductase</keyword>
<dbReference type="Gene3D" id="3.40.309.10">
    <property type="entry name" value="Aldehyde Dehydrogenase, Chain A, domain 2"/>
    <property type="match status" value="1"/>
</dbReference>
<sequence length="463" mass="49771">MNRKTLAVTSPYDGSPVGEIPCTSSDEIRAALDRADALFRNRGAWLPADERVAILRKAAELLDQRRDDVIATAIREGGKPYRDSVVEIDRAIDGLRNCAELVRSEGGHVVPMGTTPASRGRVAFTQREPIGPVLALSAFNHPVNLIVHQVGPAIAAGCPVLVKPSRDTPLSCRNVVRALHDAGLPQDWCQLLIPSSHDDIDALVRDSRIRFLSFIGSAEVGWGLHARMAPGMRCALEHGGIAPVLIDRDADLDLAAGAVAKGGFYHAGQVCVSVQQVFVHEAVGEDFLARLQAAAARLKTGDPLDRDTDVGPLIKQAEADRVAAWIDEAREQGARLVQGGRRLAPTLIEPAILLDAPPQAQVSCREVFGPVVSVQRYADLDDACRRANVGGFAFQAGVFTNSLDTATRAYAALNASAVMINDHSAFRVDWMPFAGLNRSGLGVGGIPHTYREMTIEKMMVLRG</sequence>
<protein>
    <submittedName>
        <fullName evidence="5">Succinate-semialdehyde dehydrogenase [NADP(+)]</fullName>
        <ecNumber evidence="5">1.2.1.79</ecNumber>
    </submittedName>
</protein>
<dbReference type="InterPro" id="IPR016161">
    <property type="entry name" value="Ald_DH/histidinol_DH"/>
</dbReference>
<feature type="region of interest" description="Disordered" evidence="3">
    <location>
        <begin position="1"/>
        <end position="20"/>
    </location>
</feature>
<evidence type="ECO:0000256" key="3">
    <source>
        <dbReference type="SAM" id="MobiDB-lite"/>
    </source>
</evidence>
<dbReference type="SUPFAM" id="SSF53720">
    <property type="entry name" value="ALDH-like"/>
    <property type="match status" value="1"/>
</dbReference>
<evidence type="ECO:0000313" key="6">
    <source>
        <dbReference type="Proteomes" id="UP000277294"/>
    </source>
</evidence>
<reference evidence="5 6" key="1">
    <citation type="submission" date="2018-10" db="EMBL/GenBank/DDBJ databases">
        <authorList>
            <person name="Criscuolo A."/>
        </authorList>
    </citation>
    <scope>NUCLEOTIDE SEQUENCE [LARGE SCALE GENOMIC DNA]</scope>
    <source>
        <strain evidence="5">DnA1</strain>
    </source>
</reference>
<dbReference type="Gene3D" id="3.40.605.10">
    <property type="entry name" value="Aldehyde Dehydrogenase, Chain A, domain 1"/>
    <property type="match status" value="1"/>
</dbReference>
<dbReference type="InterPro" id="IPR051020">
    <property type="entry name" value="ALDH-related_metabolic_enz"/>
</dbReference>
<gene>
    <name evidence="5" type="primary">gabD_1</name>
    <name evidence="5" type="ORF">PIGHUM_00633</name>
</gene>
<dbReference type="Proteomes" id="UP000277294">
    <property type="component" value="Unassembled WGS sequence"/>
</dbReference>
<dbReference type="OrthoDB" id="6187633at2"/>
<dbReference type="RefSeq" id="WP_124077812.1">
    <property type="nucleotide sequence ID" value="NZ_UWPJ01000006.1"/>
</dbReference>
<evidence type="ECO:0000313" key="5">
    <source>
        <dbReference type="EMBL" id="VCU68576.1"/>
    </source>
</evidence>
<dbReference type="InterPro" id="IPR016163">
    <property type="entry name" value="Ald_DH_C"/>
</dbReference>
<evidence type="ECO:0000256" key="2">
    <source>
        <dbReference type="ARBA" id="ARBA00023002"/>
    </source>
</evidence>
<dbReference type="AlphaFoldDB" id="A0A3P4AYY5"/>
<dbReference type="PANTHER" id="PTHR42991:SF1">
    <property type="entry name" value="ALDEHYDE DEHYDROGENASE"/>
    <property type="match status" value="1"/>
</dbReference>
<dbReference type="InterPro" id="IPR016162">
    <property type="entry name" value="Ald_DH_N"/>
</dbReference>
<evidence type="ECO:0000256" key="1">
    <source>
        <dbReference type="ARBA" id="ARBA00009986"/>
    </source>
</evidence>
<proteinExistence type="inferred from homology"/>
<dbReference type="PANTHER" id="PTHR42991">
    <property type="entry name" value="ALDEHYDE DEHYDROGENASE"/>
    <property type="match status" value="1"/>
</dbReference>
<feature type="domain" description="Aldehyde dehydrogenase" evidence="4">
    <location>
        <begin position="4"/>
        <end position="457"/>
    </location>
</feature>
<dbReference type="GO" id="GO:0036243">
    <property type="term" value="F:succinate-semialdehyde dehydrogenase (NADP+) activity"/>
    <property type="evidence" value="ECO:0007669"/>
    <property type="project" value="UniProtKB-EC"/>
</dbReference>
<evidence type="ECO:0000259" key="4">
    <source>
        <dbReference type="Pfam" id="PF00171"/>
    </source>
</evidence>
<dbReference type="GO" id="GO:0008911">
    <property type="term" value="F:lactaldehyde dehydrogenase (NAD+) activity"/>
    <property type="evidence" value="ECO:0007669"/>
    <property type="project" value="TreeGrafter"/>
</dbReference>
<keyword evidence="6" id="KW-1185">Reference proteome</keyword>
<organism evidence="5 6">
    <name type="scientific">Pigmentiphaga humi</name>
    <dbReference type="NCBI Taxonomy" id="2478468"/>
    <lineage>
        <taxon>Bacteria</taxon>
        <taxon>Pseudomonadati</taxon>
        <taxon>Pseudomonadota</taxon>
        <taxon>Betaproteobacteria</taxon>
        <taxon>Burkholderiales</taxon>
        <taxon>Alcaligenaceae</taxon>
        <taxon>Pigmentiphaga</taxon>
    </lineage>
</organism>
<dbReference type="InterPro" id="IPR015590">
    <property type="entry name" value="Aldehyde_DH_dom"/>
</dbReference>